<dbReference type="Proteomes" id="UP001396898">
    <property type="component" value="Unassembled WGS sequence"/>
</dbReference>
<sequence length="378" mass="40902">MPIRDGSPPAPARSRDDSEEEDDDDDHVHKTARANGKRLAGDGSKSDPDSSHGGDAIPPLSCWAPAMFVPAKFDYTQPQQSAQEQEQLPPHQRLNNLLADLDAHAAAVRANHAWMVGREARRIQQDTVREEARIIGMGESLPRSKRLPPSDAEEAALIRNMAAVPAELQQQPQRRQSNPNTIPAFRRSSYNRNNNSNNATGGAASDPAATVNILPPTEVSMNFSYRDVSALTADKRDTLREAAVTSVLNVARNAMHSADWYSSVCLKRRNDKIRDHANEKAKSFAQQDTTGPSGNQNTNKSMTSSSSSSSAAMTESASTSTNTSGGLPRRVSFGGLDGTADDGGVCLWILTYEGLGCALSELEGTERTEGVHSRRLNR</sequence>
<protein>
    <submittedName>
        <fullName evidence="2">Uncharacterized protein</fullName>
    </submittedName>
</protein>
<organism evidence="2 3">
    <name type="scientific">Apiospora marii</name>
    <dbReference type="NCBI Taxonomy" id="335849"/>
    <lineage>
        <taxon>Eukaryota</taxon>
        <taxon>Fungi</taxon>
        <taxon>Dikarya</taxon>
        <taxon>Ascomycota</taxon>
        <taxon>Pezizomycotina</taxon>
        <taxon>Sordariomycetes</taxon>
        <taxon>Xylariomycetidae</taxon>
        <taxon>Amphisphaeriales</taxon>
        <taxon>Apiosporaceae</taxon>
        <taxon>Apiospora</taxon>
    </lineage>
</organism>
<feature type="region of interest" description="Disordered" evidence="1">
    <location>
        <begin position="1"/>
        <end position="58"/>
    </location>
</feature>
<evidence type="ECO:0000256" key="1">
    <source>
        <dbReference type="SAM" id="MobiDB-lite"/>
    </source>
</evidence>
<feature type="region of interest" description="Disordered" evidence="1">
    <location>
        <begin position="278"/>
        <end position="329"/>
    </location>
</feature>
<evidence type="ECO:0000313" key="3">
    <source>
        <dbReference type="Proteomes" id="UP001396898"/>
    </source>
</evidence>
<name>A0ABR1R395_9PEZI</name>
<proteinExistence type="predicted"/>
<gene>
    <name evidence="2" type="ORF">PG991_015133</name>
</gene>
<reference evidence="2 3" key="1">
    <citation type="submission" date="2023-01" db="EMBL/GenBank/DDBJ databases">
        <title>Analysis of 21 Apiospora genomes using comparative genomics revels a genus with tremendous synthesis potential of carbohydrate active enzymes and secondary metabolites.</title>
        <authorList>
            <person name="Sorensen T."/>
        </authorList>
    </citation>
    <scope>NUCLEOTIDE SEQUENCE [LARGE SCALE GENOMIC DNA]</scope>
    <source>
        <strain evidence="2 3">CBS 20057</strain>
    </source>
</reference>
<keyword evidence="3" id="KW-1185">Reference proteome</keyword>
<dbReference type="EMBL" id="JAQQWI010000021">
    <property type="protein sequence ID" value="KAK7998654.1"/>
    <property type="molecule type" value="Genomic_DNA"/>
</dbReference>
<feature type="compositionally biased region" description="Low complexity" evidence="1">
    <location>
        <begin position="297"/>
        <end position="324"/>
    </location>
</feature>
<accession>A0ABR1R395</accession>
<feature type="compositionally biased region" description="Polar residues" evidence="1">
    <location>
        <begin position="284"/>
        <end position="296"/>
    </location>
</feature>
<evidence type="ECO:0000313" key="2">
    <source>
        <dbReference type="EMBL" id="KAK7998654.1"/>
    </source>
</evidence>
<comment type="caution">
    <text evidence="2">The sequence shown here is derived from an EMBL/GenBank/DDBJ whole genome shotgun (WGS) entry which is preliminary data.</text>
</comment>
<feature type="region of interest" description="Disordered" evidence="1">
    <location>
        <begin position="166"/>
        <end position="209"/>
    </location>
</feature>
<feature type="compositionally biased region" description="Low complexity" evidence="1">
    <location>
        <begin position="169"/>
        <end position="198"/>
    </location>
</feature>